<evidence type="ECO:0008006" key="3">
    <source>
        <dbReference type="Google" id="ProtNLM"/>
    </source>
</evidence>
<dbReference type="Proteomes" id="UP000281553">
    <property type="component" value="Unassembled WGS sequence"/>
</dbReference>
<evidence type="ECO:0000313" key="2">
    <source>
        <dbReference type="Proteomes" id="UP000281553"/>
    </source>
</evidence>
<evidence type="ECO:0000313" key="1">
    <source>
        <dbReference type="EMBL" id="VDN32750.1"/>
    </source>
</evidence>
<dbReference type="EMBL" id="UYRU01082628">
    <property type="protein sequence ID" value="VDN32750.1"/>
    <property type="molecule type" value="Genomic_DNA"/>
</dbReference>
<dbReference type="PANTHER" id="PTHR47027">
    <property type="entry name" value="REVERSE TRANSCRIPTASE DOMAIN-CONTAINING PROTEIN"/>
    <property type="match status" value="1"/>
</dbReference>
<dbReference type="AlphaFoldDB" id="A0A3P7N036"/>
<protein>
    <recommendedName>
        <fullName evidence="3">Reverse transcriptase domain-containing protein</fullName>
    </recommendedName>
</protein>
<dbReference type="OrthoDB" id="6255742at2759"/>
<keyword evidence="2" id="KW-1185">Reference proteome</keyword>
<name>A0A3P7N036_DIBLA</name>
<sequence>MAVNGTGWCIAKNNLRDQGILPLHHCSGSSPQKPLRTLRSGVREGCVLSPILFNYVTGWVLGKTLQEHDSVGLASGRWLTDLDYADDIALLASSFGDLQYTVVCVKEVQRCVMTSNETEKAFMSVLSVCR</sequence>
<gene>
    <name evidence="1" type="ORF">DILT_LOCUS16049</name>
</gene>
<proteinExistence type="predicted"/>
<dbReference type="PANTHER" id="PTHR47027:SF20">
    <property type="entry name" value="REVERSE TRANSCRIPTASE-LIKE PROTEIN WITH RNA-DIRECTED DNA POLYMERASE DOMAIN"/>
    <property type="match status" value="1"/>
</dbReference>
<accession>A0A3P7N036</accession>
<reference evidence="1 2" key="1">
    <citation type="submission" date="2018-11" db="EMBL/GenBank/DDBJ databases">
        <authorList>
            <consortium name="Pathogen Informatics"/>
        </authorList>
    </citation>
    <scope>NUCLEOTIDE SEQUENCE [LARGE SCALE GENOMIC DNA]</scope>
</reference>
<organism evidence="1 2">
    <name type="scientific">Dibothriocephalus latus</name>
    <name type="common">Fish tapeworm</name>
    <name type="synonym">Diphyllobothrium latum</name>
    <dbReference type="NCBI Taxonomy" id="60516"/>
    <lineage>
        <taxon>Eukaryota</taxon>
        <taxon>Metazoa</taxon>
        <taxon>Spiralia</taxon>
        <taxon>Lophotrochozoa</taxon>
        <taxon>Platyhelminthes</taxon>
        <taxon>Cestoda</taxon>
        <taxon>Eucestoda</taxon>
        <taxon>Diphyllobothriidea</taxon>
        <taxon>Diphyllobothriidae</taxon>
        <taxon>Dibothriocephalus</taxon>
    </lineage>
</organism>